<organism evidence="9 10">
    <name type="scientific">Xylella fastidiosa subsp. multiplex</name>
    <dbReference type="NCBI Taxonomy" id="644357"/>
    <lineage>
        <taxon>Bacteria</taxon>
        <taxon>Pseudomonadati</taxon>
        <taxon>Pseudomonadota</taxon>
        <taxon>Gammaproteobacteria</taxon>
        <taxon>Lysobacterales</taxon>
        <taxon>Lysobacteraceae</taxon>
        <taxon>Xylella</taxon>
    </lineage>
</organism>
<keyword evidence="2" id="KW-0229">DNA integration</keyword>
<dbReference type="SUPFAM" id="SSF56349">
    <property type="entry name" value="DNA breaking-rejoining enzymes"/>
    <property type="match status" value="1"/>
</dbReference>
<feature type="domain" description="Core-binding (CB)" evidence="8">
    <location>
        <begin position="52"/>
        <end position="131"/>
    </location>
</feature>
<evidence type="ECO:0000256" key="2">
    <source>
        <dbReference type="ARBA" id="ARBA00022908"/>
    </source>
</evidence>
<protein>
    <submittedName>
        <fullName evidence="9">Tyrosine-type recombinase/integrase</fullName>
    </submittedName>
</protein>
<feature type="compositionally biased region" description="Basic residues" evidence="6">
    <location>
        <begin position="310"/>
        <end position="319"/>
    </location>
</feature>
<comment type="caution">
    <text evidence="9">The sequence shown here is derived from an EMBL/GenBank/DDBJ whole genome shotgun (WGS) entry which is preliminary data.</text>
</comment>
<dbReference type="Gene3D" id="1.10.443.10">
    <property type="entry name" value="Intergrase catalytic core"/>
    <property type="match status" value="1"/>
</dbReference>
<sequence length="325" mass="37266">MGRRRKRNKHLPQSMFFQHGAYYFVASGKWLPLGKEYGAALGKYAVFVGKKPTVDSVKDMVWGYIEAKRPKLSAKTIEGYERNAANLCAVFGHLRPDEIETSDIFRYLTTKGNVQANRDKALLSASYSWHRLGGYKGSDPTKRLQYRNEEKPRDRYVEDVELNSILAKASHKLSCIATFLELTGMRQGDALRVKLADLDDDGFIYWNSKSKKKQGLHRSDALTACIERARELWRRENQVWLFESHPKGKHSKRGIGPYTPSGLRAMWRVARAKAGLSDVRLHDLRAKAGSDRETVEEAQQVLGHSDAKVTQRHYRRRMTRVNPTR</sequence>
<dbReference type="GO" id="GO:0006310">
    <property type="term" value="P:DNA recombination"/>
    <property type="evidence" value="ECO:0007669"/>
    <property type="project" value="UniProtKB-KW"/>
</dbReference>
<evidence type="ECO:0000259" key="8">
    <source>
        <dbReference type="PROSITE" id="PS51900"/>
    </source>
</evidence>
<evidence type="ECO:0000256" key="3">
    <source>
        <dbReference type="ARBA" id="ARBA00023125"/>
    </source>
</evidence>
<feature type="region of interest" description="Disordered" evidence="6">
    <location>
        <begin position="301"/>
        <end position="325"/>
    </location>
</feature>
<dbReference type="AlphaFoldDB" id="A0AAW6HSA2"/>
<accession>A0AAW6HSA2</accession>
<dbReference type="InterPro" id="IPR010998">
    <property type="entry name" value="Integrase_recombinase_N"/>
</dbReference>
<evidence type="ECO:0000256" key="6">
    <source>
        <dbReference type="SAM" id="MobiDB-lite"/>
    </source>
</evidence>
<dbReference type="PANTHER" id="PTHR30349">
    <property type="entry name" value="PHAGE INTEGRASE-RELATED"/>
    <property type="match status" value="1"/>
</dbReference>
<dbReference type="Gene3D" id="1.10.150.130">
    <property type="match status" value="1"/>
</dbReference>
<evidence type="ECO:0000313" key="10">
    <source>
        <dbReference type="Proteomes" id="UP001220702"/>
    </source>
</evidence>
<dbReference type="Proteomes" id="UP001220702">
    <property type="component" value="Unassembled WGS sequence"/>
</dbReference>
<dbReference type="PROSITE" id="PS51900">
    <property type="entry name" value="CB"/>
    <property type="match status" value="1"/>
</dbReference>
<feature type="domain" description="Tyr recombinase" evidence="7">
    <location>
        <begin position="151"/>
        <end position="325"/>
    </location>
</feature>
<keyword evidence="3 5" id="KW-0238">DNA-binding</keyword>
<dbReference type="Pfam" id="PF00589">
    <property type="entry name" value="Phage_integrase"/>
    <property type="match status" value="1"/>
</dbReference>
<evidence type="ECO:0000313" key="9">
    <source>
        <dbReference type="EMBL" id="MDC6407190.1"/>
    </source>
</evidence>
<reference evidence="9" key="1">
    <citation type="submission" date="2021-11" db="EMBL/GenBank/DDBJ databases">
        <authorList>
            <person name="Denance N."/>
            <person name="Briand M."/>
            <person name="Dupas E."/>
            <person name="Durand K."/>
            <person name="Legendre B."/>
            <person name="Cunty A."/>
            <person name="Donnadieu C."/>
            <person name="Lopez Roques C."/>
            <person name="Cesbron S."/>
            <person name="Jacques M.A."/>
        </authorList>
    </citation>
    <scope>NUCLEOTIDE SEQUENCE</scope>
    <source>
        <strain evidence="9">CFBP8070</strain>
    </source>
</reference>
<comment type="similarity">
    <text evidence="1">Belongs to the 'phage' integrase family.</text>
</comment>
<dbReference type="EMBL" id="JAJKGN010000001">
    <property type="protein sequence ID" value="MDC6407190.1"/>
    <property type="molecule type" value="Genomic_DNA"/>
</dbReference>
<dbReference type="GO" id="GO:0015074">
    <property type="term" value="P:DNA integration"/>
    <property type="evidence" value="ECO:0007669"/>
    <property type="project" value="UniProtKB-KW"/>
</dbReference>
<evidence type="ECO:0000256" key="4">
    <source>
        <dbReference type="ARBA" id="ARBA00023172"/>
    </source>
</evidence>
<dbReference type="InterPro" id="IPR050090">
    <property type="entry name" value="Tyrosine_recombinase_XerCD"/>
</dbReference>
<keyword evidence="4" id="KW-0233">DNA recombination</keyword>
<dbReference type="InterPro" id="IPR044068">
    <property type="entry name" value="CB"/>
</dbReference>
<evidence type="ECO:0000259" key="7">
    <source>
        <dbReference type="PROSITE" id="PS51898"/>
    </source>
</evidence>
<dbReference type="PROSITE" id="PS51898">
    <property type="entry name" value="TYR_RECOMBINASE"/>
    <property type="match status" value="1"/>
</dbReference>
<reference evidence="9" key="2">
    <citation type="journal article" date="2023" name="Commun. Biol.">
        <title>Suspicions of two bridgehead invasions of Xylella fastidiosa subsp. multiplex in France.</title>
        <authorList>
            <person name="Dupas E."/>
            <person name="Durand K."/>
            <person name="Rieux A."/>
            <person name="Briand M."/>
            <person name="Pruvost O."/>
            <person name="Cunty A."/>
            <person name="Denance N."/>
            <person name="Donnadieu C."/>
            <person name="Legendre B."/>
            <person name="Lopez-Roques C."/>
            <person name="Cesbron S."/>
            <person name="Ravigne V."/>
            <person name="Jacques M.A."/>
        </authorList>
    </citation>
    <scope>NUCLEOTIDE SEQUENCE</scope>
    <source>
        <strain evidence="9">CFBP8070</strain>
    </source>
</reference>
<dbReference type="InterPro" id="IPR011010">
    <property type="entry name" value="DNA_brk_join_enz"/>
</dbReference>
<proteinExistence type="inferred from homology"/>
<dbReference type="InterPro" id="IPR002104">
    <property type="entry name" value="Integrase_catalytic"/>
</dbReference>
<dbReference type="GO" id="GO:0003677">
    <property type="term" value="F:DNA binding"/>
    <property type="evidence" value="ECO:0007669"/>
    <property type="project" value="UniProtKB-UniRule"/>
</dbReference>
<gene>
    <name evidence="9" type="ORF">LOK82_00240</name>
</gene>
<dbReference type="InterPro" id="IPR013762">
    <property type="entry name" value="Integrase-like_cat_sf"/>
</dbReference>
<evidence type="ECO:0000256" key="5">
    <source>
        <dbReference type="PROSITE-ProRule" id="PRU01248"/>
    </source>
</evidence>
<dbReference type="PANTHER" id="PTHR30349:SF41">
    <property type="entry name" value="INTEGRASE_RECOMBINASE PROTEIN MJ0367-RELATED"/>
    <property type="match status" value="1"/>
</dbReference>
<dbReference type="RefSeq" id="WP_057683626.1">
    <property type="nucleotide sequence ID" value="NZ_CP136975.1"/>
</dbReference>
<evidence type="ECO:0000256" key="1">
    <source>
        <dbReference type="ARBA" id="ARBA00008857"/>
    </source>
</evidence>
<name>A0AAW6HSA2_XYLFS</name>